<gene>
    <name evidence="9" type="ORF">ACFQ4L_06245</name>
</gene>
<keyword evidence="10" id="KW-1185">Reference proteome</keyword>
<proteinExistence type="predicted"/>
<dbReference type="Pfam" id="PF07690">
    <property type="entry name" value="MFS_1"/>
    <property type="match status" value="1"/>
</dbReference>
<dbReference type="CDD" id="cd17391">
    <property type="entry name" value="MFS_MdtG_MDR_like"/>
    <property type="match status" value="1"/>
</dbReference>
<feature type="domain" description="Major facilitator superfamily (MFS) profile" evidence="8">
    <location>
        <begin position="17"/>
        <end position="405"/>
    </location>
</feature>
<evidence type="ECO:0000256" key="3">
    <source>
        <dbReference type="ARBA" id="ARBA00022475"/>
    </source>
</evidence>
<keyword evidence="6 7" id="KW-0472">Membrane</keyword>
<evidence type="ECO:0000256" key="7">
    <source>
        <dbReference type="SAM" id="Phobius"/>
    </source>
</evidence>
<feature type="transmembrane region" description="Helical" evidence="7">
    <location>
        <begin position="257"/>
        <end position="281"/>
    </location>
</feature>
<evidence type="ECO:0000256" key="1">
    <source>
        <dbReference type="ARBA" id="ARBA00004651"/>
    </source>
</evidence>
<evidence type="ECO:0000256" key="5">
    <source>
        <dbReference type="ARBA" id="ARBA00022989"/>
    </source>
</evidence>
<reference evidence="10" key="1">
    <citation type="journal article" date="2019" name="Int. J. Syst. Evol. Microbiol.">
        <title>The Global Catalogue of Microorganisms (GCM) 10K type strain sequencing project: providing services to taxonomists for standard genome sequencing and annotation.</title>
        <authorList>
            <consortium name="The Broad Institute Genomics Platform"/>
            <consortium name="The Broad Institute Genome Sequencing Center for Infectious Disease"/>
            <person name="Wu L."/>
            <person name="Ma J."/>
        </authorList>
    </citation>
    <scope>NUCLEOTIDE SEQUENCE [LARGE SCALE GENOMIC DNA]</scope>
    <source>
        <strain evidence="10">CCM 8951</strain>
    </source>
</reference>
<comment type="subcellular location">
    <subcellularLocation>
        <location evidence="1">Cell membrane</location>
        <topology evidence="1">Multi-pass membrane protein</topology>
    </subcellularLocation>
</comment>
<evidence type="ECO:0000313" key="9">
    <source>
        <dbReference type="EMBL" id="MFD1465679.1"/>
    </source>
</evidence>
<feature type="transmembrane region" description="Helical" evidence="7">
    <location>
        <begin position="293"/>
        <end position="315"/>
    </location>
</feature>
<feature type="transmembrane region" description="Helical" evidence="7">
    <location>
        <begin position="377"/>
        <end position="397"/>
    </location>
</feature>
<dbReference type="PANTHER" id="PTHR43414">
    <property type="entry name" value="MULTIDRUG RESISTANCE PROTEIN MDTG"/>
    <property type="match status" value="1"/>
</dbReference>
<dbReference type="PANTHER" id="PTHR43414:SF6">
    <property type="entry name" value="MULTIDRUG RESISTANCE PROTEIN MDTG"/>
    <property type="match status" value="1"/>
</dbReference>
<accession>A0ABW4DQA1</accession>
<keyword evidence="4 7" id="KW-0812">Transmembrane</keyword>
<dbReference type="InterPro" id="IPR020846">
    <property type="entry name" value="MFS_dom"/>
</dbReference>
<keyword evidence="5 7" id="KW-1133">Transmembrane helix</keyword>
<sequence length="410" mass="44751">MAKTKRIKVKLPEWQQNLHVLWFGNFMAGVGFSMITPFMSLYIDSLGKFSRVQLNLWSGITFSSTFLVTALISPMWGRLADAKGRKLMLMRASLGMAVVIALMGLVTNVYQLVALRFLQGVFSGYISNANALIATEAPIERSGQALGTLTTGNVTGTLLGPLLGGIVATAFGYRFTFFITGSLLFLVFLLTVFKVHEHFTPIARSEQKPIKELFTSLEHPQIIIGMFVTTLIIQASNNSINPVLSLYVRQLMGHSSGSLNIASGIIASIPGIATLIAAPRFGALGDRIGTHKILFFGLLLGLLVYWPQAFVQNIWQLGALRFLVGIVDAALLPQVQTLLAKYAPHEITGRIFSYNQSFQATGNVVGPMLGSFVSGSFGYSGVFISSTLLVMINLIWVRFSTRELTGKKEN</sequence>
<feature type="transmembrane region" description="Helical" evidence="7">
    <location>
        <begin position="20"/>
        <end position="43"/>
    </location>
</feature>
<comment type="caution">
    <text evidence="9">The sequence shown here is derived from an EMBL/GenBank/DDBJ whole genome shotgun (WGS) entry which is preliminary data.</text>
</comment>
<organism evidence="9 10">
    <name type="scientific">Lapidilactobacillus mulanensis</name>
    <dbReference type="NCBI Taxonomy" id="2485999"/>
    <lineage>
        <taxon>Bacteria</taxon>
        <taxon>Bacillati</taxon>
        <taxon>Bacillota</taxon>
        <taxon>Bacilli</taxon>
        <taxon>Lactobacillales</taxon>
        <taxon>Lactobacillaceae</taxon>
        <taxon>Lapidilactobacillus</taxon>
    </lineage>
</organism>
<protein>
    <submittedName>
        <fullName evidence="9">Multidrug efflux MFS transporter</fullName>
    </submittedName>
</protein>
<dbReference type="Gene3D" id="1.20.1250.20">
    <property type="entry name" value="MFS general substrate transporter like domains"/>
    <property type="match status" value="2"/>
</dbReference>
<feature type="transmembrane region" description="Helical" evidence="7">
    <location>
        <begin position="213"/>
        <end position="237"/>
    </location>
</feature>
<dbReference type="Proteomes" id="UP001597244">
    <property type="component" value="Unassembled WGS sequence"/>
</dbReference>
<dbReference type="InterPro" id="IPR011701">
    <property type="entry name" value="MFS"/>
</dbReference>
<feature type="transmembrane region" description="Helical" evidence="7">
    <location>
        <begin position="171"/>
        <end position="193"/>
    </location>
</feature>
<evidence type="ECO:0000256" key="2">
    <source>
        <dbReference type="ARBA" id="ARBA00022448"/>
    </source>
</evidence>
<dbReference type="PROSITE" id="PS50850">
    <property type="entry name" value="MFS"/>
    <property type="match status" value="1"/>
</dbReference>
<evidence type="ECO:0000256" key="6">
    <source>
        <dbReference type="ARBA" id="ARBA00023136"/>
    </source>
</evidence>
<evidence type="ECO:0000313" key="10">
    <source>
        <dbReference type="Proteomes" id="UP001597244"/>
    </source>
</evidence>
<feature type="transmembrane region" description="Helical" evidence="7">
    <location>
        <begin position="55"/>
        <end position="76"/>
    </location>
</feature>
<keyword evidence="3" id="KW-1003">Cell membrane</keyword>
<evidence type="ECO:0000256" key="4">
    <source>
        <dbReference type="ARBA" id="ARBA00022692"/>
    </source>
</evidence>
<keyword evidence="2" id="KW-0813">Transport</keyword>
<dbReference type="EMBL" id="JBHTOF010000074">
    <property type="protein sequence ID" value="MFD1465679.1"/>
    <property type="molecule type" value="Genomic_DNA"/>
</dbReference>
<evidence type="ECO:0000259" key="8">
    <source>
        <dbReference type="PROSITE" id="PS50850"/>
    </source>
</evidence>
<dbReference type="RefSeq" id="WP_318531166.1">
    <property type="nucleotide sequence ID" value="NZ_JBHTOF010000074.1"/>
</dbReference>
<dbReference type="SUPFAM" id="SSF103473">
    <property type="entry name" value="MFS general substrate transporter"/>
    <property type="match status" value="1"/>
</dbReference>
<dbReference type="InterPro" id="IPR036259">
    <property type="entry name" value="MFS_trans_sf"/>
</dbReference>
<feature type="transmembrane region" description="Helical" evidence="7">
    <location>
        <begin position="88"/>
        <end position="110"/>
    </location>
</feature>
<name>A0ABW4DQA1_9LACO</name>